<organism evidence="1 2">
    <name type="scientific">Athelia psychrophila</name>
    <dbReference type="NCBI Taxonomy" id="1759441"/>
    <lineage>
        <taxon>Eukaryota</taxon>
        <taxon>Fungi</taxon>
        <taxon>Dikarya</taxon>
        <taxon>Basidiomycota</taxon>
        <taxon>Agaricomycotina</taxon>
        <taxon>Agaricomycetes</taxon>
        <taxon>Agaricomycetidae</taxon>
        <taxon>Atheliales</taxon>
        <taxon>Atheliaceae</taxon>
        <taxon>Athelia</taxon>
    </lineage>
</organism>
<protein>
    <submittedName>
        <fullName evidence="1">Uncharacterized protein</fullName>
    </submittedName>
</protein>
<gene>
    <name evidence="1" type="ORF">FIBSPDRAFT_877668</name>
</gene>
<dbReference type="Proteomes" id="UP000076532">
    <property type="component" value="Unassembled WGS sequence"/>
</dbReference>
<dbReference type="AlphaFoldDB" id="A0A167VS13"/>
<name>A0A167VS13_9AGAM</name>
<evidence type="ECO:0000313" key="1">
    <source>
        <dbReference type="EMBL" id="KZP05306.1"/>
    </source>
</evidence>
<reference evidence="1 2" key="1">
    <citation type="journal article" date="2016" name="Mol. Biol. Evol.">
        <title>Comparative Genomics of Early-Diverging Mushroom-Forming Fungi Provides Insights into the Origins of Lignocellulose Decay Capabilities.</title>
        <authorList>
            <person name="Nagy L.G."/>
            <person name="Riley R."/>
            <person name="Tritt A."/>
            <person name="Adam C."/>
            <person name="Daum C."/>
            <person name="Floudas D."/>
            <person name="Sun H."/>
            <person name="Yadav J.S."/>
            <person name="Pangilinan J."/>
            <person name="Larsson K.H."/>
            <person name="Matsuura K."/>
            <person name="Barry K."/>
            <person name="Labutti K."/>
            <person name="Kuo R."/>
            <person name="Ohm R.A."/>
            <person name="Bhattacharya S.S."/>
            <person name="Shirouzu T."/>
            <person name="Yoshinaga Y."/>
            <person name="Martin F.M."/>
            <person name="Grigoriev I.V."/>
            <person name="Hibbett D.S."/>
        </authorList>
    </citation>
    <scope>NUCLEOTIDE SEQUENCE [LARGE SCALE GENOMIC DNA]</scope>
    <source>
        <strain evidence="1 2">CBS 109695</strain>
    </source>
</reference>
<accession>A0A167VS13</accession>
<feature type="non-terminal residue" evidence="1">
    <location>
        <position position="1"/>
    </location>
</feature>
<keyword evidence="2" id="KW-1185">Reference proteome</keyword>
<dbReference type="EMBL" id="KV417847">
    <property type="protein sequence ID" value="KZP05306.1"/>
    <property type="molecule type" value="Genomic_DNA"/>
</dbReference>
<evidence type="ECO:0000313" key="2">
    <source>
        <dbReference type="Proteomes" id="UP000076532"/>
    </source>
</evidence>
<proteinExistence type="predicted"/>
<sequence length="68" mass="7662">PYREKLWHDLLTSRTSDHDDLHPTRTAGVQVLLPLGRGEHAGVTALLTHPMIRAVQAGDVHVTWIIYQ</sequence>